<feature type="binding site" evidence="12">
    <location>
        <position position="127"/>
    </location>
    <ligand>
        <name>FAD</name>
        <dbReference type="ChEBI" id="CHEBI:57692"/>
    </ligand>
</feature>
<evidence type="ECO:0000256" key="1">
    <source>
        <dbReference type="ARBA" id="ARBA00001974"/>
    </source>
</evidence>
<dbReference type="InterPro" id="IPR020595">
    <property type="entry name" value="MnmG-rel_CS"/>
</dbReference>
<gene>
    <name evidence="12 14" type="primary">mnmG</name>
    <name evidence="12" type="synonym">gidA</name>
    <name evidence="14" type="ORF">PEV8663_04190</name>
</gene>
<dbReference type="InterPro" id="IPR036188">
    <property type="entry name" value="FAD/NAD-bd_sf"/>
</dbReference>
<dbReference type="SUPFAM" id="SSF51905">
    <property type="entry name" value="FAD/NAD(P)-binding domain"/>
    <property type="match status" value="1"/>
</dbReference>
<organism evidence="14 15">
    <name type="scientific">Pelagimonas varians</name>
    <dbReference type="NCBI Taxonomy" id="696760"/>
    <lineage>
        <taxon>Bacteria</taxon>
        <taxon>Pseudomonadati</taxon>
        <taxon>Pseudomonadota</taxon>
        <taxon>Alphaproteobacteria</taxon>
        <taxon>Rhodobacterales</taxon>
        <taxon>Roseobacteraceae</taxon>
        <taxon>Pelagimonas</taxon>
    </lineage>
</organism>
<evidence type="ECO:0000256" key="11">
    <source>
        <dbReference type="ARBA" id="ARBA00031800"/>
    </source>
</evidence>
<feature type="binding site" evidence="12">
    <location>
        <position position="371"/>
    </location>
    <ligand>
        <name>FAD</name>
        <dbReference type="ChEBI" id="CHEBI:57692"/>
    </ligand>
</feature>
<dbReference type="InterPro" id="IPR040131">
    <property type="entry name" value="MnmG_N"/>
</dbReference>
<evidence type="ECO:0000256" key="6">
    <source>
        <dbReference type="ARBA" id="ARBA00022630"/>
    </source>
</evidence>
<dbReference type="GO" id="GO:0030488">
    <property type="term" value="P:tRNA methylation"/>
    <property type="evidence" value="ECO:0007669"/>
    <property type="project" value="TreeGrafter"/>
</dbReference>
<dbReference type="Proteomes" id="UP000220836">
    <property type="component" value="Unassembled WGS sequence"/>
</dbReference>
<evidence type="ECO:0000256" key="3">
    <source>
        <dbReference type="ARBA" id="ARBA00007653"/>
    </source>
</evidence>
<comment type="subunit">
    <text evidence="10 12">Homodimer. Heterotetramer of two MnmE and two MnmG subunits.</text>
</comment>
<feature type="binding site" evidence="12">
    <location>
        <begin position="15"/>
        <end position="20"/>
    </location>
    <ligand>
        <name>FAD</name>
        <dbReference type="ChEBI" id="CHEBI:57692"/>
    </ligand>
</feature>
<dbReference type="Pfam" id="PF13932">
    <property type="entry name" value="SAM_GIDA_C"/>
    <property type="match status" value="1"/>
</dbReference>
<evidence type="ECO:0000313" key="14">
    <source>
        <dbReference type="EMBL" id="SMX49368.1"/>
    </source>
</evidence>
<accession>A0A238L336</accession>
<dbReference type="Gene3D" id="1.10.150.570">
    <property type="entry name" value="GidA associated domain, C-terminal subdomain"/>
    <property type="match status" value="1"/>
</dbReference>
<dbReference type="PROSITE" id="PS01281">
    <property type="entry name" value="GIDA_2"/>
    <property type="match status" value="1"/>
</dbReference>
<keyword evidence="6 12" id="KW-0285">Flavoprotein</keyword>
<dbReference type="PANTHER" id="PTHR11806:SF0">
    <property type="entry name" value="PROTEIN MTO1 HOMOLOG, MITOCHONDRIAL"/>
    <property type="match status" value="1"/>
</dbReference>
<reference evidence="14 15" key="1">
    <citation type="submission" date="2017-05" db="EMBL/GenBank/DDBJ databases">
        <authorList>
            <person name="Song R."/>
            <person name="Chenine A.L."/>
            <person name="Ruprecht R.M."/>
        </authorList>
    </citation>
    <scope>NUCLEOTIDE SEQUENCE [LARGE SCALE GENOMIC DNA]</scope>
    <source>
        <strain evidence="14 15">CECT 8663</strain>
    </source>
</reference>
<dbReference type="OrthoDB" id="9815560at2"/>
<dbReference type="PANTHER" id="PTHR11806">
    <property type="entry name" value="GLUCOSE INHIBITED DIVISION PROTEIN A"/>
    <property type="match status" value="1"/>
</dbReference>
<evidence type="ECO:0000256" key="7">
    <source>
        <dbReference type="ARBA" id="ARBA00022694"/>
    </source>
</evidence>
<keyword evidence="15" id="KW-1185">Reference proteome</keyword>
<dbReference type="FunFam" id="1.10.150.570:FF:000001">
    <property type="entry name" value="tRNA uridine 5-carboxymethylaminomethyl modification enzyme MnmG"/>
    <property type="match status" value="1"/>
</dbReference>
<dbReference type="SMART" id="SM01228">
    <property type="entry name" value="GIDA_assoc_3"/>
    <property type="match status" value="1"/>
</dbReference>
<comment type="subcellular location">
    <subcellularLocation>
        <location evidence="12">Cytoplasm</location>
    </subcellularLocation>
</comment>
<evidence type="ECO:0000313" key="15">
    <source>
        <dbReference type="Proteomes" id="UP000220836"/>
    </source>
</evidence>
<dbReference type="NCBIfam" id="TIGR00136">
    <property type="entry name" value="mnmG_gidA"/>
    <property type="match status" value="1"/>
</dbReference>
<dbReference type="PROSITE" id="PS01280">
    <property type="entry name" value="GIDA_1"/>
    <property type="match status" value="1"/>
</dbReference>
<dbReference type="GO" id="GO:0050660">
    <property type="term" value="F:flavin adenine dinucleotide binding"/>
    <property type="evidence" value="ECO:0007669"/>
    <property type="project" value="UniProtKB-UniRule"/>
</dbReference>
<protein>
    <recommendedName>
        <fullName evidence="4 12">tRNA uridine 5-carboxymethylaminomethyl modification enzyme MnmG</fullName>
    </recommendedName>
    <alternativeName>
        <fullName evidence="11 12">Glucose-inhibited division protein A</fullName>
    </alternativeName>
</protein>
<keyword evidence="9 12" id="KW-0520">NAD</keyword>
<evidence type="ECO:0000259" key="13">
    <source>
        <dbReference type="SMART" id="SM01228"/>
    </source>
</evidence>
<comment type="similarity">
    <text evidence="3 12">Belongs to the MnmG family.</text>
</comment>
<dbReference type="InterPro" id="IPR049312">
    <property type="entry name" value="GIDA_C_N"/>
</dbReference>
<evidence type="ECO:0000256" key="9">
    <source>
        <dbReference type="ARBA" id="ARBA00023027"/>
    </source>
</evidence>
<dbReference type="FunFam" id="3.50.50.60:FF:000002">
    <property type="entry name" value="tRNA uridine 5-carboxymethylaminomethyl modification enzyme MnmG"/>
    <property type="match status" value="1"/>
</dbReference>
<dbReference type="RefSeq" id="WP_097806609.1">
    <property type="nucleotide sequence ID" value="NZ_FXYH01000021.1"/>
</dbReference>
<dbReference type="InterPro" id="IPR047001">
    <property type="entry name" value="MnmG_C_subdom"/>
</dbReference>
<dbReference type="Pfam" id="PF21680">
    <property type="entry name" value="GIDA_C_1st"/>
    <property type="match status" value="1"/>
</dbReference>
<feature type="binding site" evidence="12">
    <location>
        <begin position="274"/>
        <end position="288"/>
    </location>
    <ligand>
        <name>NAD(+)</name>
        <dbReference type="ChEBI" id="CHEBI:57540"/>
    </ligand>
</feature>
<sequence>MFHVKQSDFDVVVIGGGHAGTEAAAAACRFGAKTALITLKQGDLGTMSCNPAIGGLGKGHLVREIDAMDGIMGRVADFSGIQFRLLNRRKGPAVQGPRTQADRDRYKSGIQSTISTISGLTVLLGEITDLIQKGNVICGVTFADGSEVSCKSVVLTSGTFLNGVLHVGDKSHSGGRMGNNASIKLADRIRDFGLSQGRLKTGTPPRLDGKTINWDILGTQPGDEDPVMFSFLSKKPIARQISCGVTHTNSKTHDIIRENLNRSAMYGGHIDGVGPRYCPSIEDKIVRFADKESHQIFLEPEGLDTSTVYPNGISTSLPEDVQEQYVRSIVGLENVSIVQPGYAIEYDFIDPRNLMSTLEVKDLSGLYFAGQINGTTGYEEAAAQGLVAGLNAAAMSLSRDTVEFSRTDSYIGVMIDDLTSRGVTEPYRMFTSRAEFRLALRADNADQRLTPVAISIGASSDIRSRTFEDKMARLKGGREALDKLVLSPNQVRKLGVNANLDGVKRSGYQLLALKDLTFSMLKSAEPSLSEIDIEISDQLEREALYASYIERQKRDVAAIQKDTKVKIPLDFEYLNLSGLSNELRIKLSQSRPENLGMAARIDGMTPAALALLLAKVRQFPKRDVS</sequence>
<dbReference type="HAMAP" id="MF_00129">
    <property type="entry name" value="MnmG_GidA"/>
    <property type="match status" value="1"/>
</dbReference>
<evidence type="ECO:0000256" key="12">
    <source>
        <dbReference type="HAMAP-Rule" id="MF_00129"/>
    </source>
</evidence>
<dbReference type="Gene3D" id="3.50.50.60">
    <property type="entry name" value="FAD/NAD(P)-binding domain"/>
    <property type="match status" value="2"/>
</dbReference>
<proteinExistence type="inferred from homology"/>
<dbReference type="InterPro" id="IPR044920">
    <property type="entry name" value="MnmG_C_subdom_sf"/>
</dbReference>
<evidence type="ECO:0000256" key="5">
    <source>
        <dbReference type="ARBA" id="ARBA00022490"/>
    </source>
</evidence>
<comment type="function">
    <text evidence="2 12">NAD-binding protein involved in the addition of a carboxymethylaminomethyl (cmnm) group at the wobble position (U34) of certain tRNAs, forming tRNA-cmnm(5)s(2)U34.</text>
</comment>
<dbReference type="InterPro" id="IPR026904">
    <property type="entry name" value="MnmG_C"/>
</dbReference>
<dbReference type="InterPro" id="IPR002218">
    <property type="entry name" value="MnmG-rel"/>
</dbReference>
<evidence type="ECO:0000256" key="2">
    <source>
        <dbReference type="ARBA" id="ARBA00003717"/>
    </source>
</evidence>
<comment type="cofactor">
    <cofactor evidence="1 12">
        <name>FAD</name>
        <dbReference type="ChEBI" id="CHEBI:57692"/>
    </cofactor>
</comment>
<feature type="binding site" evidence="12">
    <location>
        <position position="182"/>
    </location>
    <ligand>
        <name>FAD</name>
        <dbReference type="ChEBI" id="CHEBI:57692"/>
    </ligand>
</feature>
<dbReference type="AlphaFoldDB" id="A0A238L336"/>
<dbReference type="GO" id="GO:0002098">
    <property type="term" value="P:tRNA wobble uridine modification"/>
    <property type="evidence" value="ECO:0007669"/>
    <property type="project" value="InterPro"/>
</dbReference>
<dbReference type="GO" id="GO:0005829">
    <property type="term" value="C:cytosol"/>
    <property type="evidence" value="ECO:0007669"/>
    <property type="project" value="TreeGrafter"/>
</dbReference>
<evidence type="ECO:0000256" key="8">
    <source>
        <dbReference type="ARBA" id="ARBA00022827"/>
    </source>
</evidence>
<keyword evidence="7 12" id="KW-0819">tRNA processing</keyword>
<dbReference type="EMBL" id="FXYH01000021">
    <property type="protein sequence ID" value="SMX49368.1"/>
    <property type="molecule type" value="Genomic_DNA"/>
</dbReference>
<keyword evidence="5 12" id="KW-0963">Cytoplasm</keyword>
<evidence type="ECO:0000256" key="4">
    <source>
        <dbReference type="ARBA" id="ARBA00020461"/>
    </source>
</evidence>
<evidence type="ECO:0000256" key="10">
    <source>
        <dbReference type="ARBA" id="ARBA00025948"/>
    </source>
</evidence>
<name>A0A238L336_9RHOB</name>
<feature type="domain" description="tRNA uridine 5-carboxymethylaminomethyl modification enzyme C-terminal subdomain" evidence="13">
    <location>
        <begin position="543"/>
        <end position="614"/>
    </location>
</feature>
<dbReference type="Pfam" id="PF01134">
    <property type="entry name" value="GIDA"/>
    <property type="match status" value="1"/>
</dbReference>
<dbReference type="InterPro" id="IPR004416">
    <property type="entry name" value="MnmG"/>
</dbReference>
<keyword evidence="8 12" id="KW-0274">FAD</keyword>